<keyword evidence="3" id="KW-0560">Oxidoreductase</keyword>
<dbReference type="InterPro" id="IPR036661">
    <property type="entry name" value="Luciferase-like_sf"/>
</dbReference>
<dbReference type="Proteomes" id="UP000184363">
    <property type="component" value="Unassembled WGS sequence"/>
</dbReference>
<evidence type="ECO:0000313" key="7">
    <source>
        <dbReference type="Proteomes" id="UP000184363"/>
    </source>
</evidence>
<dbReference type="SUPFAM" id="SSF51679">
    <property type="entry name" value="Bacterial luciferase-like"/>
    <property type="match status" value="1"/>
</dbReference>
<evidence type="ECO:0000256" key="2">
    <source>
        <dbReference type="ARBA" id="ARBA00022643"/>
    </source>
</evidence>
<accession>A0A1M6XNY0</accession>
<dbReference type="Pfam" id="PF00296">
    <property type="entry name" value="Bac_luciferase"/>
    <property type="match status" value="1"/>
</dbReference>
<evidence type="ECO:0000256" key="1">
    <source>
        <dbReference type="ARBA" id="ARBA00022630"/>
    </source>
</evidence>
<keyword evidence="1" id="KW-0285">Flavoprotein</keyword>
<feature type="domain" description="Luciferase-like" evidence="5">
    <location>
        <begin position="28"/>
        <end position="241"/>
    </location>
</feature>
<reference evidence="6 7" key="1">
    <citation type="submission" date="2016-11" db="EMBL/GenBank/DDBJ databases">
        <authorList>
            <person name="Jaros S."/>
            <person name="Januszkiewicz K."/>
            <person name="Wedrychowicz H."/>
        </authorList>
    </citation>
    <scope>NUCLEOTIDE SEQUENCE [LARGE SCALE GENOMIC DNA]</scope>
    <source>
        <strain evidence="6 7">DSM 43832</strain>
    </source>
</reference>
<dbReference type="PANTHER" id="PTHR42847">
    <property type="entry name" value="ALKANESULFONATE MONOOXYGENASE"/>
    <property type="match status" value="1"/>
</dbReference>
<dbReference type="GO" id="GO:0046306">
    <property type="term" value="P:alkanesulfonate catabolic process"/>
    <property type="evidence" value="ECO:0007669"/>
    <property type="project" value="TreeGrafter"/>
</dbReference>
<keyword evidence="2" id="KW-0288">FMN</keyword>
<keyword evidence="7" id="KW-1185">Reference proteome</keyword>
<keyword evidence="4" id="KW-0503">Monooxygenase</keyword>
<gene>
    <name evidence="6" type="ORF">SAMN05443637_117120</name>
</gene>
<dbReference type="EMBL" id="FRAP01000017">
    <property type="protein sequence ID" value="SHL07720.1"/>
    <property type="molecule type" value="Genomic_DNA"/>
</dbReference>
<dbReference type="InterPro" id="IPR019921">
    <property type="entry name" value="Lucif-like_OxRdtase_Rv2161c"/>
</dbReference>
<dbReference type="Gene3D" id="3.20.20.30">
    <property type="entry name" value="Luciferase-like domain"/>
    <property type="match status" value="1"/>
</dbReference>
<dbReference type="OrthoDB" id="3206024at2"/>
<dbReference type="RefSeq" id="WP_073458922.1">
    <property type="nucleotide sequence ID" value="NZ_CALGVN010000041.1"/>
</dbReference>
<organism evidence="6 7">
    <name type="scientific">Pseudonocardia thermophila</name>
    <dbReference type="NCBI Taxonomy" id="1848"/>
    <lineage>
        <taxon>Bacteria</taxon>
        <taxon>Bacillati</taxon>
        <taxon>Actinomycetota</taxon>
        <taxon>Actinomycetes</taxon>
        <taxon>Pseudonocardiales</taxon>
        <taxon>Pseudonocardiaceae</taxon>
        <taxon>Pseudonocardia</taxon>
    </lineage>
</organism>
<proteinExistence type="predicted"/>
<evidence type="ECO:0000256" key="3">
    <source>
        <dbReference type="ARBA" id="ARBA00023002"/>
    </source>
</evidence>
<dbReference type="PANTHER" id="PTHR42847:SF4">
    <property type="entry name" value="ALKANESULFONATE MONOOXYGENASE-RELATED"/>
    <property type="match status" value="1"/>
</dbReference>
<protein>
    <submittedName>
        <fullName evidence="6">Probable F420-dependent oxidoreductase, Rv2161c family</fullName>
    </submittedName>
</protein>
<dbReference type="InterPro" id="IPR011251">
    <property type="entry name" value="Luciferase-like_dom"/>
</dbReference>
<dbReference type="STRING" id="1848.SAMN05443637_117120"/>
<dbReference type="NCBIfam" id="TIGR03619">
    <property type="entry name" value="F420_Rv2161c"/>
    <property type="match status" value="1"/>
</dbReference>
<evidence type="ECO:0000256" key="4">
    <source>
        <dbReference type="ARBA" id="ARBA00023033"/>
    </source>
</evidence>
<evidence type="ECO:0000259" key="5">
    <source>
        <dbReference type="Pfam" id="PF00296"/>
    </source>
</evidence>
<name>A0A1M6XNY0_PSETH</name>
<evidence type="ECO:0000313" key="6">
    <source>
        <dbReference type="EMBL" id="SHL07720.1"/>
    </source>
</evidence>
<dbReference type="InterPro" id="IPR050172">
    <property type="entry name" value="SsuD_RutA_monooxygenase"/>
</dbReference>
<dbReference type="GO" id="GO:0008726">
    <property type="term" value="F:alkanesulfonate monooxygenase activity"/>
    <property type="evidence" value="ECO:0007669"/>
    <property type="project" value="TreeGrafter"/>
</dbReference>
<dbReference type="AlphaFoldDB" id="A0A1M6XNY0"/>
<sequence>MAHLAAPVPSPSRPFFSFAVYPPDRLTEVDDLVRVVRAAESAGFDVVQFPEHVLPPRGSVALLGNRTWWDLPTLFAFLAARTSTIRFLLGVAVLPNHEPIGFAKALATLDQLSGGRLLLGVGSGWYAAEADRLGYPFAERGAITDEYLAALVELWTSDDPSFAGRYVSFSDVCFAPRPLQRPHPPILVGGTGPRVVQRIALHGDGWLPMAIDRAEALRVFDRIRREVRAAGRDPQRLWFRQEVSWSAGGLGARTIARVHHGGTGPAGPAAPAGGAAVLAEVQELLASRVNLVSVAFAWETADELVGQLAAVGREVIEPVRLRAGALPSGCRE</sequence>